<feature type="compositionally biased region" description="Polar residues" evidence="1">
    <location>
        <begin position="47"/>
        <end position="59"/>
    </location>
</feature>
<feature type="region of interest" description="Disordered" evidence="1">
    <location>
        <begin position="1"/>
        <end position="60"/>
    </location>
</feature>
<feature type="compositionally biased region" description="Basic and acidic residues" evidence="1">
    <location>
        <begin position="9"/>
        <end position="28"/>
    </location>
</feature>
<protein>
    <submittedName>
        <fullName evidence="2">Uncharacterized protein</fullName>
    </submittedName>
</protein>
<sequence>MSLRPDASGTRRERSPLINVRDEPKEEGEIWETGSANRGLQVEGKKSASNNQQMVQQESNGDHEYLVKVFPKPVGMENCIKTALASETVGTGLERALKSVGTGNDRMRSWTSMRPGITLREMRGYVRG</sequence>
<dbReference type="EMBL" id="JAGKQM010000009">
    <property type="protein sequence ID" value="KAH0910850.1"/>
    <property type="molecule type" value="Genomic_DNA"/>
</dbReference>
<organism evidence="2 3">
    <name type="scientific">Brassica napus</name>
    <name type="common">Rape</name>
    <dbReference type="NCBI Taxonomy" id="3708"/>
    <lineage>
        <taxon>Eukaryota</taxon>
        <taxon>Viridiplantae</taxon>
        <taxon>Streptophyta</taxon>
        <taxon>Embryophyta</taxon>
        <taxon>Tracheophyta</taxon>
        <taxon>Spermatophyta</taxon>
        <taxon>Magnoliopsida</taxon>
        <taxon>eudicotyledons</taxon>
        <taxon>Gunneridae</taxon>
        <taxon>Pentapetalae</taxon>
        <taxon>rosids</taxon>
        <taxon>malvids</taxon>
        <taxon>Brassicales</taxon>
        <taxon>Brassicaceae</taxon>
        <taxon>Brassiceae</taxon>
        <taxon>Brassica</taxon>
    </lineage>
</organism>
<comment type="caution">
    <text evidence="2">The sequence shown here is derived from an EMBL/GenBank/DDBJ whole genome shotgun (WGS) entry which is preliminary data.</text>
</comment>
<keyword evidence="3" id="KW-1185">Reference proteome</keyword>
<reference evidence="2 3" key="1">
    <citation type="submission" date="2021-05" db="EMBL/GenBank/DDBJ databases">
        <title>Genome Assembly of Synthetic Allotetraploid Brassica napus Reveals Homoeologous Exchanges between Subgenomes.</title>
        <authorList>
            <person name="Davis J.T."/>
        </authorList>
    </citation>
    <scope>NUCLEOTIDE SEQUENCE [LARGE SCALE GENOMIC DNA]</scope>
    <source>
        <strain evidence="3">cv. Da-Ae</strain>
        <tissue evidence="2">Seedling</tissue>
    </source>
</reference>
<accession>A0ABQ8C1A8</accession>
<name>A0ABQ8C1A8_BRANA</name>
<gene>
    <name evidence="2" type="ORF">HID58_034171</name>
</gene>
<evidence type="ECO:0000313" key="3">
    <source>
        <dbReference type="Proteomes" id="UP000824890"/>
    </source>
</evidence>
<evidence type="ECO:0000313" key="2">
    <source>
        <dbReference type="EMBL" id="KAH0910850.1"/>
    </source>
</evidence>
<dbReference type="Proteomes" id="UP000824890">
    <property type="component" value="Unassembled WGS sequence"/>
</dbReference>
<evidence type="ECO:0000256" key="1">
    <source>
        <dbReference type="SAM" id="MobiDB-lite"/>
    </source>
</evidence>
<proteinExistence type="predicted"/>